<dbReference type="GO" id="GO:0004534">
    <property type="term" value="F:5'-3' RNA exonuclease activity"/>
    <property type="evidence" value="ECO:0007669"/>
    <property type="project" value="TreeGrafter"/>
</dbReference>
<keyword evidence="3" id="KW-1185">Reference proteome</keyword>
<reference evidence="2 3" key="1">
    <citation type="journal article" date="2022" name="Nat. Plants">
        <title>Genomes of leafy and leafless Platanthera orchids illuminate the evolution of mycoheterotrophy.</title>
        <authorList>
            <person name="Li M.H."/>
            <person name="Liu K.W."/>
            <person name="Li Z."/>
            <person name="Lu H.C."/>
            <person name="Ye Q.L."/>
            <person name="Zhang D."/>
            <person name="Wang J.Y."/>
            <person name="Li Y.F."/>
            <person name="Zhong Z.M."/>
            <person name="Liu X."/>
            <person name="Yu X."/>
            <person name="Liu D.K."/>
            <person name="Tu X.D."/>
            <person name="Liu B."/>
            <person name="Hao Y."/>
            <person name="Liao X.Y."/>
            <person name="Jiang Y.T."/>
            <person name="Sun W.H."/>
            <person name="Chen J."/>
            <person name="Chen Y.Q."/>
            <person name="Ai Y."/>
            <person name="Zhai J.W."/>
            <person name="Wu S.S."/>
            <person name="Zhou Z."/>
            <person name="Hsiao Y.Y."/>
            <person name="Wu W.L."/>
            <person name="Chen Y.Y."/>
            <person name="Lin Y.F."/>
            <person name="Hsu J.L."/>
            <person name="Li C.Y."/>
            <person name="Wang Z.W."/>
            <person name="Zhao X."/>
            <person name="Zhong W.Y."/>
            <person name="Ma X.K."/>
            <person name="Ma L."/>
            <person name="Huang J."/>
            <person name="Chen G.Z."/>
            <person name="Huang M.Z."/>
            <person name="Huang L."/>
            <person name="Peng D.H."/>
            <person name="Luo Y.B."/>
            <person name="Zou S.Q."/>
            <person name="Chen S.P."/>
            <person name="Lan S."/>
            <person name="Tsai W.C."/>
            <person name="Van de Peer Y."/>
            <person name="Liu Z.J."/>
        </authorList>
    </citation>
    <scope>NUCLEOTIDE SEQUENCE [LARGE SCALE GENOMIC DNA]</scope>
    <source>
        <strain evidence="2">Lor287</strain>
    </source>
</reference>
<dbReference type="PANTHER" id="PTHR12341:SF62">
    <property type="entry name" value="5'-3' EXORIBONUCLEASE 3-LIKE"/>
    <property type="match status" value="1"/>
</dbReference>
<feature type="domain" description="Xrn1 helical" evidence="1">
    <location>
        <begin position="70"/>
        <end position="104"/>
    </location>
</feature>
<gene>
    <name evidence="2" type="primary">XRN3</name>
    <name evidence="2" type="ORF">KSP39_PZI016074</name>
</gene>
<dbReference type="GO" id="GO:0000956">
    <property type="term" value="P:nuclear-transcribed mRNA catabolic process"/>
    <property type="evidence" value="ECO:0007669"/>
    <property type="project" value="TreeGrafter"/>
</dbReference>
<comment type="caution">
    <text evidence="2">The sequence shown here is derived from an EMBL/GenBank/DDBJ whole genome shotgun (WGS) entry which is preliminary data.</text>
</comment>
<dbReference type="GO" id="GO:0005634">
    <property type="term" value="C:nucleus"/>
    <property type="evidence" value="ECO:0007669"/>
    <property type="project" value="TreeGrafter"/>
</dbReference>
<dbReference type="InterPro" id="IPR041412">
    <property type="entry name" value="Xrn1_helical"/>
</dbReference>
<dbReference type="GO" id="GO:0003723">
    <property type="term" value="F:RNA binding"/>
    <property type="evidence" value="ECO:0007669"/>
    <property type="project" value="TreeGrafter"/>
</dbReference>
<dbReference type="InterPro" id="IPR027073">
    <property type="entry name" value="5_3_exoribonuclease"/>
</dbReference>
<protein>
    <submittedName>
        <fullName evidence="2">5'-3' exoribonuclease 3</fullName>
    </submittedName>
</protein>
<proteinExistence type="predicted"/>
<dbReference type="Pfam" id="PF17846">
    <property type="entry name" value="XRN_M"/>
    <property type="match status" value="1"/>
</dbReference>
<dbReference type="EMBL" id="JBBWWQ010000014">
    <property type="protein sequence ID" value="KAK8931179.1"/>
    <property type="molecule type" value="Genomic_DNA"/>
</dbReference>
<accession>A0AAP0G0X0</accession>
<name>A0AAP0G0X0_9ASPA</name>
<dbReference type="Proteomes" id="UP001418222">
    <property type="component" value="Unassembled WGS sequence"/>
</dbReference>
<evidence type="ECO:0000313" key="3">
    <source>
        <dbReference type="Proteomes" id="UP001418222"/>
    </source>
</evidence>
<evidence type="ECO:0000313" key="2">
    <source>
        <dbReference type="EMBL" id="KAK8931179.1"/>
    </source>
</evidence>
<sequence>MDSRSYAASEWSARRRSTDDGSLVGRPYDGATTQSGGCVIVWPGGHALLNIWTFREYLELDMKTECQSIVDIERIVDDLFSSFFYGNDFLPHLPSIEIHEVFLEDDIEAVTIRMEEQFIKYGKGRIILEDEDEGNRWLLENPFQVRSEWEQHTLDRRGHLLNNAEENLQFR</sequence>
<dbReference type="PANTHER" id="PTHR12341">
    <property type="entry name" value="5'-&gt;3' EXORIBONUCLEASE"/>
    <property type="match status" value="1"/>
</dbReference>
<dbReference type="AlphaFoldDB" id="A0AAP0G0X0"/>
<evidence type="ECO:0000259" key="1">
    <source>
        <dbReference type="Pfam" id="PF17846"/>
    </source>
</evidence>
<organism evidence="2 3">
    <name type="scientific">Platanthera zijinensis</name>
    <dbReference type="NCBI Taxonomy" id="2320716"/>
    <lineage>
        <taxon>Eukaryota</taxon>
        <taxon>Viridiplantae</taxon>
        <taxon>Streptophyta</taxon>
        <taxon>Embryophyta</taxon>
        <taxon>Tracheophyta</taxon>
        <taxon>Spermatophyta</taxon>
        <taxon>Magnoliopsida</taxon>
        <taxon>Liliopsida</taxon>
        <taxon>Asparagales</taxon>
        <taxon>Orchidaceae</taxon>
        <taxon>Orchidoideae</taxon>
        <taxon>Orchideae</taxon>
        <taxon>Orchidinae</taxon>
        <taxon>Platanthera</taxon>
    </lineage>
</organism>